<gene>
    <name evidence="1" type="ORF">E4N76_10620</name>
</gene>
<protein>
    <submittedName>
        <fullName evidence="1">Uncharacterized protein</fullName>
    </submittedName>
</protein>
<evidence type="ECO:0000313" key="1">
    <source>
        <dbReference type="EMBL" id="UTY29367.1"/>
    </source>
</evidence>
<accession>A0ABY5HVC6</accession>
<name>A0ABY5HVC6_9SPIR</name>
<organism evidence="1 2">
    <name type="scientific">Treponema putidum</name>
    <dbReference type="NCBI Taxonomy" id="221027"/>
    <lineage>
        <taxon>Bacteria</taxon>
        <taxon>Pseudomonadati</taxon>
        <taxon>Spirochaetota</taxon>
        <taxon>Spirochaetia</taxon>
        <taxon>Spirochaetales</taxon>
        <taxon>Treponemataceae</taxon>
        <taxon>Treponema</taxon>
    </lineage>
</organism>
<sequence length="31" mass="3787">MKQSCDKIILQNPFKSFKDWRGFVYSARFFV</sequence>
<dbReference type="Proteomes" id="UP001059401">
    <property type="component" value="Chromosome"/>
</dbReference>
<keyword evidence="2" id="KW-1185">Reference proteome</keyword>
<reference evidence="1" key="1">
    <citation type="submission" date="2019-04" db="EMBL/GenBank/DDBJ databases">
        <title>Whole genome sequencing of oral phylogroup 2 treponemes.</title>
        <authorList>
            <person name="Chan Y."/>
            <person name="Zeng H.H."/>
            <person name="Yu X.L."/>
            <person name="Leung W.K."/>
            <person name="Watt R.M."/>
        </authorList>
    </citation>
    <scope>NUCLEOTIDE SEQUENCE</scope>
    <source>
        <strain evidence="1">OMZ 847</strain>
    </source>
</reference>
<proteinExistence type="predicted"/>
<dbReference type="EMBL" id="CP038802">
    <property type="protein sequence ID" value="UTY29367.1"/>
    <property type="molecule type" value="Genomic_DNA"/>
</dbReference>
<evidence type="ECO:0000313" key="2">
    <source>
        <dbReference type="Proteomes" id="UP001059401"/>
    </source>
</evidence>